<reference evidence="1" key="1">
    <citation type="submission" date="2022-10" db="EMBL/GenBank/DDBJ databases">
        <title>Hoeflea sp. G2-23, isolated from marine algae.</title>
        <authorList>
            <person name="Kristyanto S."/>
            <person name="Kim J.M."/>
            <person name="Jeon C.O."/>
        </authorList>
    </citation>
    <scope>NUCLEOTIDE SEQUENCE</scope>
    <source>
        <strain evidence="1">G2-23</strain>
    </source>
</reference>
<name>A0ABT3Z7A5_9HYPH</name>
<evidence type="ECO:0000313" key="2">
    <source>
        <dbReference type="Proteomes" id="UP001073227"/>
    </source>
</evidence>
<comment type="caution">
    <text evidence="1">The sequence shown here is derived from an EMBL/GenBank/DDBJ whole genome shotgun (WGS) entry which is preliminary data.</text>
</comment>
<dbReference type="Proteomes" id="UP001073227">
    <property type="component" value="Unassembled WGS sequence"/>
</dbReference>
<proteinExistence type="predicted"/>
<keyword evidence="2" id="KW-1185">Reference proteome</keyword>
<accession>A0ABT3Z7A5</accession>
<dbReference type="RefSeq" id="WP_267653257.1">
    <property type="nucleotide sequence ID" value="NZ_JAOVZR010000001.1"/>
</dbReference>
<organism evidence="1 2">
    <name type="scientific">Hoeflea algicola</name>
    <dbReference type="NCBI Taxonomy" id="2983763"/>
    <lineage>
        <taxon>Bacteria</taxon>
        <taxon>Pseudomonadati</taxon>
        <taxon>Pseudomonadota</taxon>
        <taxon>Alphaproteobacteria</taxon>
        <taxon>Hyphomicrobiales</taxon>
        <taxon>Rhizobiaceae</taxon>
        <taxon>Hoeflea</taxon>
    </lineage>
</organism>
<dbReference type="EMBL" id="JAOVZR010000001">
    <property type="protein sequence ID" value="MCY0147660.1"/>
    <property type="molecule type" value="Genomic_DNA"/>
</dbReference>
<gene>
    <name evidence="1" type="ORF">OEG84_08010</name>
</gene>
<protein>
    <submittedName>
        <fullName evidence="1">Uncharacterized protein</fullName>
    </submittedName>
</protein>
<sequence>MEHIAAFMLLIACSNDLQTCTEQPAPTVAYESMQQCELELRPALQIADGKYGKTMGKCVEIDPALFYEDAEIVWDVTAEGEIEVAIELINPQIDLNAMARSDHADETTRVN</sequence>
<evidence type="ECO:0000313" key="1">
    <source>
        <dbReference type="EMBL" id="MCY0147660.1"/>
    </source>
</evidence>